<evidence type="ECO:0000313" key="3">
    <source>
        <dbReference type="Proteomes" id="UP000322234"/>
    </source>
</evidence>
<organism evidence="2 3">
    <name type="scientific">Bos mutus</name>
    <name type="common">wild yak</name>
    <dbReference type="NCBI Taxonomy" id="72004"/>
    <lineage>
        <taxon>Eukaryota</taxon>
        <taxon>Metazoa</taxon>
        <taxon>Chordata</taxon>
        <taxon>Craniata</taxon>
        <taxon>Vertebrata</taxon>
        <taxon>Euteleostomi</taxon>
        <taxon>Mammalia</taxon>
        <taxon>Eutheria</taxon>
        <taxon>Laurasiatheria</taxon>
        <taxon>Artiodactyla</taxon>
        <taxon>Ruminantia</taxon>
        <taxon>Pecora</taxon>
        <taxon>Bovidae</taxon>
        <taxon>Bovinae</taxon>
        <taxon>Bos</taxon>
    </lineage>
</organism>
<dbReference type="EMBL" id="VBQZ03000004">
    <property type="protein sequence ID" value="MXQ80248.1"/>
    <property type="molecule type" value="Genomic_DNA"/>
</dbReference>
<dbReference type="Gene3D" id="3.30.60.300">
    <property type="match status" value="1"/>
</dbReference>
<dbReference type="Gene3D" id="3.90.1170.10">
    <property type="entry name" value="Ribosomal protein L10e/L16"/>
    <property type="match status" value="1"/>
</dbReference>
<keyword evidence="1" id="KW-1133">Transmembrane helix</keyword>
<dbReference type="InterPro" id="IPR001197">
    <property type="entry name" value="Ribosomal_uL16_euk_arch"/>
</dbReference>
<name>A0A6B0QQT7_9CETA</name>
<protein>
    <recommendedName>
        <fullName evidence="4">Ribosomal protein L10e/L16 domain-containing protein</fullName>
    </recommendedName>
</protein>
<dbReference type="Proteomes" id="UP000322234">
    <property type="component" value="Unassembled WGS sequence"/>
</dbReference>
<dbReference type="SUPFAM" id="SSF54686">
    <property type="entry name" value="Ribosomal protein L16p/L10e"/>
    <property type="match status" value="1"/>
</dbReference>
<dbReference type="GO" id="GO:0003735">
    <property type="term" value="F:structural constituent of ribosome"/>
    <property type="evidence" value="ECO:0007669"/>
    <property type="project" value="InterPro"/>
</dbReference>
<evidence type="ECO:0008006" key="4">
    <source>
        <dbReference type="Google" id="ProtNLM"/>
    </source>
</evidence>
<keyword evidence="1" id="KW-0812">Transmembrane</keyword>
<evidence type="ECO:0000256" key="1">
    <source>
        <dbReference type="SAM" id="Phobius"/>
    </source>
</evidence>
<dbReference type="InterPro" id="IPR036920">
    <property type="entry name" value="Ribosomal_uL16_sf"/>
</dbReference>
<accession>A0A6B0QQT7</accession>
<proteinExistence type="predicted"/>
<dbReference type="GO" id="GO:0006412">
    <property type="term" value="P:translation"/>
    <property type="evidence" value="ECO:0007669"/>
    <property type="project" value="InterPro"/>
</dbReference>
<sequence length="191" mass="21836">MENHWWILMSDKMWSFARNITLGTLKVDQISRGYIISLCGPYSSLNWLDCGMHRTMDGFPLLPISPIPALIVVVYGTYILYNYFLPAFQFCLNMSLLQEAKGHRTLNPSPYLQIQRGTVATVHIGQVIMSIRTKLQNKEHVIKDLCKAKFKSSGHQKIHSSKKWGFTKFNVNEFENMMAAKQFISDGSGVK</sequence>
<keyword evidence="3" id="KW-1185">Reference proteome</keyword>
<reference evidence="2" key="1">
    <citation type="submission" date="2019-10" db="EMBL/GenBank/DDBJ databases">
        <title>The sequence and de novo assembly of the wild yak genome.</title>
        <authorList>
            <person name="Liu Y."/>
        </authorList>
    </citation>
    <scope>NUCLEOTIDE SEQUENCE [LARGE SCALE GENOMIC DNA]</scope>
    <source>
        <strain evidence="2">WY2019</strain>
    </source>
</reference>
<dbReference type="GO" id="GO:0005840">
    <property type="term" value="C:ribosome"/>
    <property type="evidence" value="ECO:0007669"/>
    <property type="project" value="InterPro"/>
</dbReference>
<gene>
    <name evidence="2" type="ORF">E5288_WYG006346</name>
</gene>
<dbReference type="AlphaFoldDB" id="A0A6B0QQT7"/>
<comment type="caution">
    <text evidence="2">The sequence shown here is derived from an EMBL/GenBank/DDBJ whole genome shotgun (WGS) entry which is preliminary data.</text>
</comment>
<feature type="transmembrane region" description="Helical" evidence="1">
    <location>
        <begin position="61"/>
        <end position="84"/>
    </location>
</feature>
<evidence type="ECO:0000313" key="2">
    <source>
        <dbReference type="EMBL" id="MXQ80248.1"/>
    </source>
</evidence>
<keyword evidence="1" id="KW-0472">Membrane</keyword>
<dbReference type="PANTHER" id="PTHR11726">
    <property type="entry name" value="60S RIBOSOMAL PROTEIN L10"/>
    <property type="match status" value="1"/>
</dbReference>